<keyword evidence="1" id="KW-1133">Transmembrane helix</keyword>
<proteinExistence type="predicted"/>
<evidence type="ECO:0000313" key="3">
    <source>
        <dbReference type="Proteomes" id="UP000307841"/>
    </source>
</evidence>
<keyword evidence="3" id="KW-1185">Reference proteome</keyword>
<dbReference type="OrthoDB" id="2475131at2"/>
<protein>
    <recommendedName>
        <fullName evidence="4">DUF3139 domain-containing protein</fullName>
    </recommendedName>
</protein>
<reference evidence="2 3" key="1">
    <citation type="submission" date="2019-04" db="EMBL/GenBank/DDBJ databases">
        <title>Whole genome sequencing of Brevibacillus sp. TGS2-1.</title>
        <authorList>
            <person name="Choi A."/>
        </authorList>
    </citation>
    <scope>NUCLEOTIDE SEQUENCE [LARGE SCALE GENOMIC DNA]</scope>
    <source>
        <strain evidence="2 3">TGS2-1</strain>
    </source>
</reference>
<keyword evidence="1" id="KW-0812">Transmembrane</keyword>
<evidence type="ECO:0008006" key="4">
    <source>
        <dbReference type="Google" id="ProtNLM"/>
    </source>
</evidence>
<keyword evidence="1" id="KW-0472">Membrane</keyword>
<dbReference type="Proteomes" id="UP000307841">
    <property type="component" value="Unassembled WGS sequence"/>
</dbReference>
<dbReference type="AlphaFoldDB" id="A0A4U2Y655"/>
<gene>
    <name evidence="2" type="ORF">E8L90_09250</name>
</gene>
<dbReference type="RefSeq" id="WP_137029144.1">
    <property type="nucleotide sequence ID" value="NZ_SZNK01000001.1"/>
</dbReference>
<dbReference type="EMBL" id="SZNK01000001">
    <property type="protein sequence ID" value="TKI55615.1"/>
    <property type="molecule type" value="Genomic_DNA"/>
</dbReference>
<accession>A0A4U2Y655</accession>
<sequence>MKREIAISLITTATVSIAVITFLFFQTGNDYYKISEGASLEQIEAFKKNNIDFLIKEDGSVWVNRLDEMDVVQCCT</sequence>
<feature type="transmembrane region" description="Helical" evidence="1">
    <location>
        <begin position="6"/>
        <end position="25"/>
    </location>
</feature>
<comment type="caution">
    <text evidence="2">The sequence shown here is derived from an EMBL/GenBank/DDBJ whole genome shotgun (WGS) entry which is preliminary data.</text>
</comment>
<organism evidence="2 3">
    <name type="scientific">Brevibacillus antibioticus</name>
    <dbReference type="NCBI Taxonomy" id="2570228"/>
    <lineage>
        <taxon>Bacteria</taxon>
        <taxon>Bacillati</taxon>
        <taxon>Bacillota</taxon>
        <taxon>Bacilli</taxon>
        <taxon>Bacillales</taxon>
        <taxon>Paenibacillaceae</taxon>
        <taxon>Brevibacillus</taxon>
    </lineage>
</organism>
<evidence type="ECO:0000313" key="2">
    <source>
        <dbReference type="EMBL" id="TKI55615.1"/>
    </source>
</evidence>
<name>A0A4U2Y655_9BACL</name>
<evidence type="ECO:0000256" key="1">
    <source>
        <dbReference type="SAM" id="Phobius"/>
    </source>
</evidence>